<sequence>MVPFISIQSQRGLIGIESERGRYDIRRPKPELQVQSIKAVVTATNRPGNLQIDQTLTNNALTGGKPEVFWNRIYSQYKQIAQQNIQQIVEKGNRMGNIARRDNPIPELALNDFVEGAPDLQVFGFASPTNIEFQYTPNDVNLQVDRGRLNIDVQVHRPEINFERGNVNIYMQQYPKVTITPPKIDITA</sequence>
<dbReference type="InterPro" id="IPR045527">
    <property type="entry name" value="DUF6470"/>
</dbReference>
<accession>A0A3D9I8X1</accession>
<gene>
    <name evidence="1" type="ORF">DFP95_11079</name>
</gene>
<dbReference type="Pfam" id="PF20074">
    <property type="entry name" value="DUF6470"/>
    <property type="match status" value="1"/>
</dbReference>
<dbReference type="RefSeq" id="WP_115993899.1">
    <property type="nucleotide sequence ID" value="NZ_QRDY01000010.1"/>
</dbReference>
<dbReference type="Proteomes" id="UP000256869">
    <property type="component" value="Unassembled WGS sequence"/>
</dbReference>
<keyword evidence="2" id="KW-1185">Reference proteome</keyword>
<reference evidence="1 2" key="1">
    <citation type="submission" date="2018-07" db="EMBL/GenBank/DDBJ databases">
        <title>Genomic Encyclopedia of Type Strains, Phase III (KMG-III): the genomes of soil and plant-associated and newly described type strains.</title>
        <authorList>
            <person name="Whitman W."/>
        </authorList>
    </citation>
    <scope>NUCLEOTIDE SEQUENCE [LARGE SCALE GENOMIC DNA]</scope>
    <source>
        <strain evidence="1 2">CECT 8236</strain>
    </source>
</reference>
<dbReference type="EMBL" id="QRDY01000010">
    <property type="protein sequence ID" value="RED57606.1"/>
    <property type="molecule type" value="Genomic_DNA"/>
</dbReference>
<evidence type="ECO:0000313" key="2">
    <source>
        <dbReference type="Proteomes" id="UP000256869"/>
    </source>
</evidence>
<protein>
    <submittedName>
        <fullName evidence="1">Uncharacterized protein</fullName>
    </submittedName>
</protein>
<organism evidence="1 2">
    <name type="scientific">Cohnella lupini</name>
    <dbReference type="NCBI Taxonomy" id="1294267"/>
    <lineage>
        <taxon>Bacteria</taxon>
        <taxon>Bacillati</taxon>
        <taxon>Bacillota</taxon>
        <taxon>Bacilli</taxon>
        <taxon>Bacillales</taxon>
        <taxon>Paenibacillaceae</taxon>
        <taxon>Cohnella</taxon>
    </lineage>
</organism>
<evidence type="ECO:0000313" key="1">
    <source>
        <dbReference type="EMBL" id="RED57606.1"/>
    </source>
</evidence>
<proteinExistence type="predicted"/>
<dbReference type="AlphaFoldDB" id="A0A3D9I8X1"/>
<dbReference type="OrthoDB" id="2112831at2"/>
<comment type="caution">
    <text evidence="1">The sequence shown here is derived from an EMBL/GenBank/DDBJ whole genome shotgun (WGS) entry which is preliminary data.</text>
</comment>
<name>A0A3D9I8X1_9BACL</name>